<reference evidence="4 5" key="1">
    <citation type="submission" date="2019-12" db="EMBL/GenBank/DDBJ databases">
        <title>complete genome sequences of Aeromonas veronii str. WP3-W19-ESBL-03 isolated from wastewater treatment plant effluent.</title>
        <authorList>
            <person name="Sekizuka T."/>
            <person name="Itokawa K."/>
            <person name="Yatsu K."/>
            <person name="Inamine Y."/>
            <person name="Kuroda M."/>
        </authorList>
    </citation>
    <scope>NUCLEOTIDE SEQUENCE [LARGE SCALE GENOMIC DNA]</scope>
    <source>
        <strain evidence="4 5">WP3-W19-ESBL-03</strain>
    </source>
</reference>
<dbReference type="EMBL" id="AP022038">
    <property type="protein sequence ID" value="BBR39155.1"/>
    <property type="molecule type" value="Genomic_DNA"/>
</dbReference>
<dbReference type="InterPro" id="IPR018511">
    <property type="entry name" value="Hemolysin-typ_Ca-bd_CS"/>
</dbReference>
<dbReference type="InterPro" id="IPR001343">
    <property type="entry name" value="Hemolysn_Ca-bd"/>
</dbReference>
<proteinExistence type="predicted"/>
<feature type="domain" description="VWFA" evidence="3">
    <location>
        <begin position="3736"/>
        <end position="3943"/>
    </location>
</feature>
<dbReference type="CDD" id="cd00198">
    <property type="entry name" value="vWFA"/>
    <property type="match status" value="1"/>
</dbReference>
<dbReference type="InterPro" id="IPR011049">
    <property type="entry name" value="Serralysin-like_metalloprot_C"/>
</dbReference>
<dbReference type="InterPro" id="IPR002035">
    <property type="entry name" value="VWF_A"/>
</dbReference>
<organism evidence="4 5">
    <name type="scientific">Aeromonas veronii</name>
    <dbReference type="NCBI Taxonomy" id="654"/>
    <lineage>
        <taxon>Bacteria</taxon>
        <taxon>Pseudomonadati</taxon>
        <taxon>Pseudomonadota</taxon>
        <taxon>Gammaproteobacteria</taxon>
        <taxon>Aeromonadales</taxon>
        <taxon>Aeromonadaceae</taxon>
        <taxon>Aeromonas</taxon>
    </lineage>
</organism>
<dbReference type="Pfam" id="PF00353">
    <property type="entry name" value="HemolysinCabind"/>
    <property type="match status" value="3"/>
</dbReference>
<dbReference type="PROSITE" id="PS50234">
    <property type="entry name" value="VWFA"/>
    <property type="match status" value="1"/>
</dbReference>
<evidence type="ECO:0000313" key="4">
    <source>
        <dbReference type="EMBL" id="BBR39155.1"/>
    </source>
</evidence>
<gene>
    <name evidence="4" type="ORF">WP3W19E03_16800</name>
</gene>
<dbReference type="RefSeq" id="WP_182939398.1">
    <property type="nucleotide sequence ID" value="NZ_AP022038.1"/>
</dbReference>
<dbReference type="Gene3D" id="3.40.50.410">
    <property type="entry name" value="von Willebrand factor, type A domain"/>
    <property type="match status" value="1"/>
</dbReference>
<evidence type="ECO:0000256" key="1">
    <source>
        <dbReference type="ARBA" id="ARBA00022837"/>
    </source>
</evidence>
<name>A0A6S5CAV2_AERVE</name>
<protein>
    <submittedName>
        <fullName evidence="4">Structural toxin protein RtxA</fullName>
    </submittedName>
</protein>
<dbReference type="InterPro" id="IPR036465">
    <property type="entry name" value="vWFA_dom_sf"/>
</dbReference>
<dbReference type="GO" id="GO:0005509">
    <property type="term" value="F:calcium ion binding"/>
    <property type="evidence" value="ECO:0007669"/>
    <property type="project" value="InterPro"/>
</dbReference>
<evidence type="ECO:0000256" key="2">
    <source>
        <dbReference type="SAM" id="MobiDB-lite"/>
    </source>
</evidence>
<evidence type="ECO:0000313" key="5">
    <source>
        <dbReference type="Proteomes" id="UP000515442"/>
    </source>
</evidence>
<dbReference type="Pfam" id="PF13519">
    <property type="entry name" value="VWA_2"/>
    <property type="match status" value="1"/>
</dbReference>
<dbReference type="InterPro" id="IPR019959">
    <property type="entry name" value="T1SS-143_rpt-cont_dom"/>
</dbReference>
<dbReference type="Gene3D" id="2.60.40.1200">
    <property type="match status" value="1"/>
</dbReference>
<dbReference type="SUPFAM" id="SSF51120">
    <property type="entry name" value="beta-Roll"/>
    <property type="match status" value="2"/>
</dbReference>
<dbReference type="SUPFAM" id="SSF53300">
    <property type="entry name" value="vWA-like"/>
    <property type="match status" value="1"/>
</dbReference>
<sequence>MTLEDSQVSGNLLENSTNPDGPADASIVSYDWGINIGVPAGVAATITGVGTLSINPDGSYTFTPAPNYDGAVPPINYQVTDGQDTVTSTLVISITPVDEEVDLAGLDREGGEVQVSDTNLADGSAPNAAALTQSGVFTFNAPDGVQSLTLGGVTLITDGQLGASFPQSIISPLGNVLTITAVTYNPATGEGQVSYSYTLGDNENHTRPVNDTSLSESFSVVLIDSDGDTASDTLDVTILDDIPTLADGEEQSVRSLVHEDVLTSGNSEGSGQSVSATGLAGTLNGLVNFGADGAGSFGLGSDVSSLEGQALTSGGVALNYSVAGNVLTASAGSVPIFTLTVGADGSYSFTLSGPLDHPVADGNDSEQLSAMGIDFSGVLTATDGDGDPLTGGFPAGSFAINVEDDVPVLAGGEEAQVRVAGQVHEDALTSGNSEGSGQSVSATGLAGTLNGLVNFGADGAGSFGLGSDVSSLEGQALTSGGVALNYSVAGNVLTASAGSVPIFTLTVGADGSYSFTLSGPLDHPVADGNDSEQLSAMGIDFSGVLTATDGDGDPLTGGFPAGSFAINVEDDVPVLAGGEEAQVRVAGQVHEDALTSGNSEGSGQSVSATGLAGTLNGLVNFGADGAGSFGLGSDVSSLEGQALTSGGVALNYSVAGNVLTASAGSVPIFTLTVGADGSYSFTLSGPLDHPVADGNDSEQLSAMGIDFSGVLTATDGDGDPLTGGFPAGSFAINVEDDVPVLAGGEEAQVRVAGQVHEDALTSGNSEGSGQSVSATGLAGTLNGLVNFGADGAGSFGLGSDVSSLEGQALTSGGVALNYSVAGNVLTASAGSVPIFTLTVGADGSYSFTLSGPLDHPVADGNDSEQLSAMGIDFSGVLTATDGDGDPLTGGFPAGSFAINVEDDVPVLAGGEEAQVRVAGQVHEDALTSGNSEGSGQSVSATGLAGTLNGLVNFGADGAGSFGLGSDVSSLEGQALTSGGVALNYSVAGNVLTASAGSVPIFTLTVGADGSYSFTLSGPLDHPVADGNDSEQLSAMGIDFSGVLTATDGDGDPLTGGFPAGSFAINVEDDVPVLAGGEEAQVRVAGQVHEDALTSGNSEGSGQSVSATGLAGTLNGLVNFGADGAGSFGLGSDVSSLEGQALTSGGVALNYSVAGNVLTASAGSVPIFTLTVGADGSYSFTLSGPLDHPVADGNDSEQLSAMGIDFSGVLTATDGDGDPLTGGFPAGSFAINVEDDVPVLAGGEEAQVRVAGQVHEDALTSGNSEGSGQSVSATGLAGTLNGLVNFGADGAGSFGLGSDVSSLEGQAALTSGGVALNYSVAGNVLTASAGSVPIFTLTVGADGSYSFTLSGPLDHPVADGNDSEQLSAMGIDFSGVLTATDGDGDPLTGGFPAGSFAINVEDDVPVLAGGEEAQVRVAGQVHEDALTSGNSEGSGQSVSATGLAGTLNGLVNFGADGAGSFGLGSDVSSLEGQALTSGGVALNYSVAGNVLTASAGSVPIFTLTVGADGSYSFTLSGPLDHPVADGNDSEQLSAMGIDFSGVLTATDGDGDPLTGGFPAGSFAINVEDDVPVLAGGEEAQVRVAGQVHEDALTSGNSEGSGQSVSATGLAGTLNGLVNFGADGAGSFGLGSDVSSLEGQALTSGGVALNYSVAGNVLTASAGSVPIFTLTVGADGSYSFTLSGPLDHPVADGNDSEQLSAMGIDFSGVLTATDGDGDPLTGGFPAGSFAINVEDDVPVLAGGEEAQVRVAGQVHEDALTSGNSEGSGQSVSATGLAGTLNGLVNFGADGAGSFGLGSDVSSLEGQALTSGGVALNYSVAGNVLTASAGSVPIFTLTVGADGSYSFTLSGPLDHPVADGNDSEQLSAMGIDFSGVLTATDGDGDPLTGGFPAGSFAINVEDDVPVLAGGEEAQVRVAGQVHEDALTSGNSEGSGQSVSATGLAGTLNGLVNFGADGAGSFGLGSDVSSLEGQALTSGGVALNYSVAGNVLTASAGSVPIFTLTVGADGSYSFTLSGPLDHPVADGNDSEQLSAMGIDFSGVLTATDGDGDPLTGGFPAGSFAINVEDDVPTLTISDPDGASLDGTTAVVETAANISGGWALVKGADGVMAVTVSVDGQASQALSLADAANTVTFNTASGTLTVKADGSWTFDPKPVDNDTDPADVVNFSISGTDADGDPFSDTQTINVLDGTGPGNGTGVTLDLDEDDLLAGSGTPKGPLTDNATVTFVAGSDPFAGFAFQGTSGITVNVNGATGDDLFWTLDSGVLNAHLGSSSGTIVLTVSLVSANPAAGTVGVSAELKGALPHAIANGENTITITGITVVASDVDGDSATAAVTVNVVDDMPTLTISDPDSASLDGTTAVVETAANISGGWALVKGADGVMSVTVSVDGQASQALSLADAANTVTFNTASGTLTVKADGSWTFDPKPVDNDTDPADVVNFSISGTDADGDPFSDTQTINVLDGTGPGNGTGVTLDLDEDDLLAGSGTPKGPLTDNATVTFVAGSDPFAGFAFQGTSGITVNVNGATGDDLFWTLDSGVLNAHLGSSSGTIVLTVSLVSANPAAGTVGVSAELKGALPHAIANGENTITITGITVVASDVDGDSATAAVTVNVVDDMPTLTISDPDSASLDGTTAVVETAANISGGWALVKGADGVMSVTVSVDGQASQALSLADAANTVTFNTASGTLTVKADGSWTFDPKPVDNDTDPADVVNFSISGTDADGDPFSDTQTINVLDGTGPGNGNAVTLDLDEDDLLAGSGTPKGPLTDNATVTFVAGSDPFAGFAFQGTSGITVNVNGATGDDLFWTLDSGGLNAHLGSSSGTIVLTVSLVSANPAAGTVGVSAELKGALPHAIANGENTITITGITVVASDVDGDSATAAVTVNVVDDMPTLTISDPDSASLDGTTAVVETAANISGGWALVKGADGVMAVTVSVDGQASQALSLADAANTVTFNTASGTLTVKADGSWTFDPKPVDNDTEPADVVNFSISGTDADGDPFSDTQTINVLDGTGPGNGNAVTLDLDEDDLLAGSGTPKGPLTDNATVNFVAGSDPFAGFAFQGTSGITVNVNGATGDDLFWTLDSGVLNAHLGSSSGTIVLTVSLVSANPAAGTVGVSAELKGALPHAIANGENTITITGITVVASDVDGDSATAAVTVNVVDDMPTLTISDPDSASLDGTTAVVETAANISGGWALVKGADGVMAVTVSVDGQASQALSLADAANTVTFNTASGTLTVKADGSWTFDPKPVDNDTEPADVVNFSISGTDADGDPFSDTQTINVLDGTGPGNGNAVTLDLDEDGLLAGSGTPKGPLTDNATVTFVAGSDPFAGFAFQGTSGITVNVNGATGDDLFWTLDSGVLNAHLGSSSGTIVLTVSLVSANPAAGTVGVSAELKGALPHAIANGENTITITGITVVASDVDGDSATAAVTVNVVDDMPTLTISDPDSASLDGTTAVVETAANISGGWALVKGADGVMAVTVSVDGQASQALSLADAANTVTFNTASGTLTVKADGSWTFDPKPVDNDTEPADVVNFSISGTDADGDPFSDTQTINVLDGTGPGNGNAVTLDLDEDDLLAGSGTPKGPLTDNATVTFVAGSDPFAGFAFQGTSGITVNVNGATGDDLFWTLDSGVLNAHLGSSSGTIVLTVSLVSANPAAGTVGVSAELKGALPHAIANGENTITITGITVVASDVDGDSATAAVTVNVVDDVPTAANQTQSGQAAVNLNSNLLIVLDVSGSMGYDSGVGSMDRLQVAKNSLLELLEQYDALGDVRVSFVTFSSGADVESTWVTVAAAKAAILATSADGNTNYDEALIDAINVYDDAGKLATGNVQNVAYFLSDGFPNRPTGDAGISNVAGSAAGWPTPYSNGGVSEEQAWVNFLTANNIRAYALGMGTGVDATALDPIAYNGTPSGGNTNAIEVDDLNDLTATLVATAQASPIPGNLTSGGGFGADGGFVGSLAIAGKTYTYDKLTNTFVASGPGANNGSLSGNVLTVTMGGGSSIAVNMLTGSYTYTPPSAISSIVVATIAFTLIDNDGDAASANLNINITPGQGAMVIRDDLVLTNVNTQLGEDVINIPTWALLANDTGPNSGLLSVFNVTDGTSGEVDLVGSAVVFTENSDSSSNGGSFSYNTSINGSTALDSAVVDVTRSAGSNTLNGTFRNEILLGQDGSADKLNGGDGDDVLIGLGGNDTLDGGSGNDILAGGLGNDTLIGGTGVDTATYIDIGALVTVSLNTELQQNTSGAGQDTISGIENLIGSNFGDTLTGNGSANVLFGAGGNDTLVGLGGDDVLIGGEGIDLLVGGSGNDMLTGGSGKDTFKWGASDAGGVDVIKDFTTGAGGDVLDLSELLTGEQPIAGSLDAYLNFSSDGAGKSTLTIDLDGTSGGTSHVIKFDSIDLTTLGNSDLQIIQKLLDDGNLKVDP</sequence>
<dbReference type="NCBIfam" id="TIGR03661">
    <property type="entry name" value="T1SS_VCA0849"/>
    <property type="match status" value="1"/>
</dbReference>
<dbReference type="InterPro" id="IPR019960">
    <property type="entry name" value="T1SS_VCA0849"/>
</dbReference>
<dbReference type="PROSITE" id="PS00330">
    <property type="entry name" value="HEMOLYSIN_CALCIUM"/>
    <property type="match status" value="6"/>
</dbReference>
<keyword evidence="1" id="KW-0106">Calcium</keyword>
<feature type="compositionally biased region" description="Polar residues" evidence="2">
    <location>
        <begin position="1"/>
        <end position="19"/>
    </location>
</feature>
<dbReference type="NCBIfam" id="TIGR03660">
    <property type="entry name" value="T1SS_rpt_143"/>
    <property type="match status" value="10"/>
</dbReference>
<dbReference type="InterPro" id="IPR041690">
    <property type="entry name" value="Cadherin_5"/>
</dbReference>
<accession>A0A6S5CAV2</accession>
<dbReference type="Pfam" id="PF17892">
    <property type="entry name" value="Cadherin_5"/>
    <property type="match status" value="1"/>
</dbReference>
<evidence type="ECO:0000259" key="3">
    <source>
        <dbReference type="PROSITE" id="PS50234"/>
    </source>
</evidence>
<dbReference type="PRINTS" id="PR00313">
    <property type="entry name" value="CABNDNGRPT"/>
</dbReference>
<feature type="region of interest" description="Disordered" evidence="2">
    <location>
        <begin position="1"/>
        <end position="23"/>
    </location>
</feature>
<dbReference type="SMART" id="SM00327">
    <property type="entry name" value="VWA"/>
    <property type="match status" value="1"/>
</dbReference>
<dbReference type="Proteomes" id="UP000515442">
    <property type="component" value="Chromosome"/>
</dbReference>